<feature type="compositionally biased region" description="Polar residues" evidence="1">
    <location>
        <begin position="43"/>
        <end position="52"/>
    </location>
</feature>
<accession>A0A812UL98</accession>
<dbReference type="Proteomes" id="UP000649617">
    <property type="component" value="Unassembled WGS sequence"/>
</dbReference>
<dbReference type="EMBL" id="CAJNIZ010038932">
    <property type="protein sequence ID" value="CAE7584960.1"/>
    <property type="molecule type" value="Genomic_DNA"/>
</dbReference>
<protein>
    <submittedName>
        <fullName evidence="2">Uncharacterized protein</fullName>
    </submittedName>
</protein>
<evidence type="ECO:0000313" key="3">
    <source>
        <dbReference type="Proteomes" id="UP000649617"/>
    </source>
</evidence>
<reference evidence="2" key="1">
    <citation type="submission" date="2021-02" db="EMBL/GenBank/DDBJ databases">
        <authorList>
            <person name="Dougan E. K."/>
            <person name="Rhodes N."/>
            <person name="Thang M."/>
            <person name="Chan C."/>
        </authorList>
    </citation>
    <scope>NUCLEOTIDE SEQUENCE</scope>
</reference>
<keyword evidence="3" id="KW-1185">Reference proteome</keyword>
<feature type="region of interest" description="Disordered" evidence="1">
    <location>
        <begin position="1"/>
        <end position="72"/>
    </location>
</feature>
<organism evidence="2 3">
    <name type="scientific">Symbiodinium pilosum</name>
    <name type="common">Dinoflagellate</name>
    <dbReference type="NCBI Taxonomy" id="2952"/>
    <lineage>
        <taxon>Eukaryota</taxon>
        <taxon>Sar</taxon>
        <taxon>Alveolata</taxon>
        <taxon>Dinophyceae</taxon>
        <taxon>Suessiales</taxon>
        <taxon>Symbiodiniaceae</taxon>
        <taxon>Symbiodinium</taxon>
    </lineage>
</organism>
<proteinExistence type="predicted"/>
<comment type="caution">
    <text evidence="2">The sequence shown here is derived from an EMBL/GenBank/DDBJ whole genome shotgun (WGS) entry which is preliminary data.</text>
</comment>
<feature type="compositionally biased region" description="Basic and acidic residues" evidence="1">
    <location>
        <begin position="55"/>
        <end position="69"/>
    </location>
</feature>
<evidence type="ECO:0000313" key="2">
    <source>
        <dbReference type="EMBL" id="CAE7584960.1"/>
    </source>
</evidence>
<feature type="compositionally biased region" description="Basic and acidic residues" evidence="1">
    <location>
        <begin position="9"/>
        <end position="30"/>
    </location>
</feature>
<dbReference type="AlphaFoldDB" id="A0A812UL98"/>
<evidence type="ECO:0000256" key="1">
    <source>
        <dbReference type="SAM" id="MobiDB-lite"/>
    </source>
</evidence>
<name>A0A812UL98_SYMPI</name>
<gene>
    <name evidence="2" type="ORF">SPIL2461_LOCUS15634</name>
</gene>
<dbReference type="OrthoDB" id="443322at2759"/>
<sequence length="258" mass="29414">MEPASGSVKKMDKKALEGIDARTESTKVPDDDMEELADGPPSENETTTSTKRSQSKPEHARGPLRESKQAKKALVHKGILTKEEAEKLSAEQVMEMVKKYRKGSSMLSEVLLKQLEENKKEDLLAKLFGEHTETHDMKVPEITDQQVREADKVLLAAQEKCPFCKKVKSSLLRVRRGLKELCLEKALEYWGDVERLPTLVKSMRQKKPVQVKYGKPQDDEYEDMVGILSTGTILIICWYQIFQDGFWVWVMTIEEVDA</sequence>